<comment type="function">
    <text evidence="16">Secreted metalloproteinase that allows assimilation of proteinaceous substrates. Shows high activities on basic nuclear substrates such as histone and protamine.</text>
</comment>
<feature type="domain" description="Lysine-specific metallo-endopeptidase" evidence="17">
    <location>
        <begin position="187"/>
        <end position="339"/>
    </location>
</feature>
<reference evidence="18" key="1">
    <citation type="journal article" date="2020" name="Stud. Mycol.">
        <title>101 Dothideomycetes genomes: a test case for predicting lifestyles and emergence of pathogens.</title>
        <authorList>
            <person name="Haridas S."/>
            <person name="Albert R."/>
            <person name="Binder M."/>
            <person name="Bloem J."/>
            <person name="Labutti K."/>
            <person name="Salamov A."/>
            <person name="Andreopoulos B."/>
            <person name="Baker S."/>
            <person name="Barry K."/>
            <person name="Bills G."/>
            <person name="Bluhm B."/>
            <person name="Cannon C."/>
            <person name="Castanera R."/>
            <person name="Culley D."/>
            <person name="Daum C."/>
            <person name="Ezra D."/>
            <person name="Gonzalez J."/>
            <person name="Henrissat B."/>
            <person name="Kuo A."/>
            <person name="Liang C."/>
            <person name="Lipzen A."/>
            <person name="Lutzoni F."/>
            <person name="Magnuson J."/>
            <person name="Mondo S."/>
            <person name="Nolan M."/>
            <person name="Ohm R."/>
            <person name="Pangilinan J."/>
            <person name="Park H.-J."/>
            <person name="Ramirez L."/>
            <person name="Alfaro M."/>
            <person name="Sun H."/>
            <person name="Tritt A."/>
            <person name="Yoshinaga Y."/>
            <person name="Zwiers L.-H."/>
            <person name="Turgeon B."/>
            <person name="Goodwin S."/>
            <person name="Spatafora J."/>
            <person name="Crous P."/>
            <person name="Grigoriev I."/>
        </authorList>
    </citation>
    <scope>NUCLEOTIDE SEQUENCE</scope>
    <source>
        <strain evidence="18">CBS 121739</strain>
    </source>
</reference>
<evidence type="ECO:0000256" key="6">
    <source>
        <dbReference type="ARBA" id="ARBA00022685"/>
    </source>
</evidence>
<dbReference type="PANTHER" id="PTHR37016:SF3">
    <property type="entry name" value="NEUTRAL PROTEASE 2-RELATED"/>
    <property type="match status" value="1"/>
</dbReference>
<evidence type="ECO:0000256" key="4">
    <source>
        <dbReference type="ARBA" id="ARBA00022525"/>
    </source>
</evidence>
<evidence type="ECO:0000256" key="7">
    <source>
        <dbReference type="ARBA" id="ARBA00022723"/>
    </source>
</evidence>
<dbReference type="EMBL" id="ML996566">
    <property type="protein sequence ID" value="KAF2762211.1"/>
    <property type="molecule type" value="Genomic_DNA"/>
</dbReference>
<dbReference type="SUPFAM" id="SSF55486">
    <property type="entry name" value="Metalloproteases ('zincins'), catalytic domain"/>
    <property type="match status" value="1"/>
</dbReference>
<dbReference type="RefSeq" id="XP_033604662.1">
    <property type="nucleotide sequence ID" value="XM_033749252.1"/>
</dbReference>
<dbReference type="GeneID" id="54490306"/>
<protein>
    <recommendedName>
        <fullName evidence="16">Neutral protease 2</fullName>
        <ecNumber evidence="16">3.4.24.39</ecNumber>
    </recommendedName>
    <alternativeName>
        <fullName evidence="16">Deuterolysin</fullName>
    </alternativeName>
</protein>
<gene>
    <name evidence="18" type="ORF">EJ05DRAFT_535466</name>
</gene>
<feature type="active site" evidence="13">
    <location>
        <position position="297"/>
    </location>
</feature>
<dbReference type="PANTHER" id="PTHR37016">
    <property type="match status" value="1"/>
</dbReference>
<evidence type="ECO:0000256" key="3">
    <source>
        <dbReference type="ARBA" id="ARBA00010279"/>
    </source>
</evidence>
<dbReference type="Pfam" id="PF02102">
    <property type="entry name" value="Peptidase_M35"/>
    <property type="match status" value="1"/>
</dbReference>
<dbReference type="Gene3D" id="3.40.390.10">
    <property type="entry name" value="Collagenase (Catalytic Domain)"/>
    <property type="match status" value="1"/>
</dbReference>
<evidence type="ECO:0000256" key="13">
    <source>
        <dbReference type="PIRSR" id="PIRSR601384-1"/>
    </source>
</evidence>
<keyword evidence="11 16" id="KW-0482">Metalloprotease</keyword>
<dbReference type="AlphaFoldDB" id="A0A6A6WK33"/>
<dbReference type="InterPro" id="IPR029463">
    <property type="entry name" value="Lys_MEP"/>
</dbReference>
<dbReference type="CDD" id="cd11008">
    <property type="entry name" value="M35_deuterolysin_like"/>
    <property type="match status" value="1"/>
</dbReference>
<evidence type="ECO:0000256" key="11">
    <source>
        <dbReference type="ARBA" id="ARBA00023049"/>
    </source>
</evidence>
<comment type="similarity">
    <text evidence="3 16">Belongs to the peptidase M35 family.</text>
</comment>
<dbReference type="InterPro" id="IPR050414">
    <property type="entry name" value="Fungal_M35_metalloproteases"/>
</dbReference>
<keyword evidence="5 16" id="KW-0645">Protease</keyword>
<name>A0A6A6WK33_9PEZI</name>
<feature type="binding site" evidence="14">
    <location>
        <position position="300"/>
    </location>
    <ligand>
        <name>Zn(2+)</name>
        <dbReference type="ChEBI" id="CHEBI:29105"/>
        <note>catalytic</note>
    </ligand>
</feature>
<feature type="disulfide bond" evidence="15">
    <location>
        <begin position="169"/>
        <end position="242"/>
    </location>
</feature>
<evidence type="ECO:0000256" key="8">
    <source>
        <dbReference type="ARBA" id="ARBA00022729"/>
    </source>
</evidence>
<evidence type="ECO:0000256" key="16">
    <source>
        <dbReference type="RuleBase" id="RU361126"/>
    </source>
</evidence>
<keyword evidence="7 14" id="KW-0479">Metal-binding</keyword>
<keyword evidence="19" id="KW-1185">Reference proteome</keyword>
<dbReference type="GO" id="GO:0006508">
    <property type="term" value="P:proteolysis"/>
    <property type="evidence" value="ECO:0007669"/>
    <property type="project" value="UniProtKB-KW"/>
</dbReference>
<dbReference type="GO" id="GO:0005576">
    <property type="term" value="C:extracellular region"/>
    <property type="evidence" value="ECO:0007669"/>
    <property type="project" value="UniProtKB-SubCell"/>
</dbReference>
<proteinExistence type="inferred from homology"/>
<dbReference type="InterPro" id="IPR024079">
    <property type="entry name" value="MetalloPept_cat_dom_sf"/>
</dbReference>
<dbReference type="GO" id="GO:0004222">
    <property type="term" value="F:metalloendopeptidase activity"/>
    <property type="evidence" value="ECO:0007669"/>
    <property type="project" value="InterPro"/>
</dbReference>
<evidence type="ECO:0000256" key="12">
    <source>
        <dbReference type="ARBA" id="ARBA00023145"/>
    </source>
</evidence>
<dbReference type="GO" id="GO:0046872">
    <property type="term" value="F:metal ion binding"/>
    <property type="evidence" value="ECO:0007669"/>
    <property type="project" value="UniProtKB-KW"/>
</dbReference>
<comment type="catalytic activity">
    <reaction evidence="1 16">
        <text>Preferential cleavage of bonds with hydrophobic residues in P1'. Also 3-Asn-|-Gln-4 and 8-Gly-|-Ser-9 bonds in insulin B chain.</text>
        <dbReference type="EC" id="3.4.24.39"/>
    </reaction>
</comment>
<evidence type="ECO:0000256" key="1">
    <source>
        <dbReference type="ARBA" id="ARBA00001187"/>
    </source>
</evidence>
<dbReference type="OrthoDB" id="412874at2759"/>
<dbReference type="InterPro" id="IPR001384">
    <property type="entry name" value="Peptidase_M35"/>
</dbReference>
<dbReference type="EC" id="3.4.24.39" evidence="16"/>
<keyword evidence="6 16" id="KW-0165">Cleavage on pair of basic residues</keyword>
<keyword evidence="9 16" id="KW-0378">Hydrolase</keyword>
<dbReference type="SMART" id="SM01351">
    <property type="entry name" value="Aspzincin_M35"/>
    <property type="match status" value="1"/>
</dbReference>
<evidence type="ECO:0000256" key="15">
    <source>
        <dbReference type="PIRSR" id="PIRSR601384-3"/>
    </source>
</evidence>
<keyword evidence="10 14" id="KW-0862">Zinc</keyword>
<feature type="disulfide bond" evidence="15">
    <location>
        <begin position="251"/>
        <end position="271"/>
    </location>
</feature>
<comment type="subcellular location">
    <subcellularLocation>
        <location evidence="2 16">Secreted</location>
    </subcellularLocation>
</comment>
<evidence type="ECO:0000256" key="10">
    <source>
        <dbReference type="ARBA" id="ARBA00022833"/>
    </source>
</evidence>
<keyword evidence="8" id="KW-0732">Signal</keyword>
<evidence type="ECO:0000313" key="18">
    <source>
        <dbReference type="EMBL" id="KAF2762211.1"/>
    </source>
</evidence>
<feature type="binding site" evidence="14">
    <location>
        <position position="311"/>
    </location>
    <ligand>
        <name>Zn(2+)</name>
        <dbReference type="ChEBI" id="CHEBI:29105"/>
        <note>catalytic</note>
    </ligand>
</feature>
<dbReference type="Gene3D" id="2.60.40.2970">
    <property type="match status" value="1"/>
</dbReference>
<evidence type="ECO:0000256" key="5">
    <source>
        <dbReference type="ARBA" id="ARBA00022670"/>
    </source>
</evidence>
<evidence type="ECO:0000256" key="14">
    <source>
        <dbReference type="PIRSR" id="PIRSR601384-2"/>
    </source>
</evidence>
<evidence type="ECO:0000256" key="9">
    <source>
        <dbReference type="ARBA" id="ARBA00022801"/>
    </source>
</evidence>
<sequence length="348" mass="37602">MTISTISSIYQPVDVSLSQDAASGIKATIANNGAETLSLLGFDNLLDDDGYVEKLMVFSGDVKVDFNGYHLYPAIDRLRMSDFTSLYPGETIEITIDPAEVHDLSIGGNYTVFTKGLFLLGTPDSTSLSGASVPYSSNKLAIEINGTRAAQSFRDFASQSSERASMIDCSDPEQSAKFTNITIKEASLLASHAASAARSGPADQFEFFFKTTNTTAREHVAARFDAMASAVLTIGTTPYLHCVEPYGMNYCTNRSSIAAYATNPGGNLFFCPVFYDYPVMPDTCRGYDSRAGILLHEMSHNEEIYKPATGDYAYGPNGSLALPSDQALLNADSFLAYAFGVKYGCYLD</sequence>
<evidence type="ECO:0000256" key="2">
    <source>
        <dbReference type="ARBA" id="ARBA00004613"/>
    </source>
</evidence>
<evidence type="ECO:0000259" key="17">
    <source>
        <dbReference type="SMART" id="SM01351"/>
    </source>
</evidence>
<comment type="cofactor">
    <cofactor evidence="14 16">
        <name>Zn(2+)</name>
        <dbReference type="ChEBI" id="CHEBI:29105"/>
    </cofactor>
    <text evidence="14 16">Binds 1 zinc ion per subunit.</text>
</comment>
<keyword evidence="12" id="KW-0865">Zymogen</keyword>
<accession>A0A6A6WK33</accession>
<feature type="binding site" evidence="14">
    <location>
        <position position="296"/>
    </location>
    <ligand>
        <name>Zn(2+)</name>
        <dbReference type="ChEBI" id="CHEBI:29105"/>
        <note>catalytic</note>
    </ligand>
</feature>
<keyword evidence="4 16" id="KW-0964">Secreted</keyword>
<organism evidence="18 19">
    <name type="scientific">Pseudovirgaria hyperparasitica</name>
    <dbReference type="NCBI Taxonomy" id="470096"/>
    <lineage>
        <taxon>Eukaryota</taxon>
        <taxon>Fungi</taxon>
        <taxon>Dikarya</taxon>
        <taxon>Ascomycota</taxon>
        <taxon>Pezizomycotina</taxon>
        <taxon>Dothideomycetes</taxon>
        <taxon>Dothideomycetes incertae sedis</taxon>
        <taxon>Acrospermales</taxon>
        <taxon>Acrospermaceae</taxon>
        <taxon>Pseudovirgaria</taxon>
    </lineage>
</organism>
<dbReference type="Proteomes" id="UP000799437">
    <property type="component" value="Unassembled WGS sequence"/>
</dbReference>
<evidence type="ECO:0000313" key="19">
    <source>
        <dbReference type="Proteomes" id="UP000799437"/>
    </source>
</evidence>
<dbReference type="PRINTS" id="PR00768">
    <property type="entry name" value="DEUTEROLYSIN"/>
</dbReference>